<dbReference type="Proteomes" id="UP000486903">
    <property type="component" value="Unassembled WGS sequence"/>
</dbReference>
<accession>A0A6B4JI23</accession>
<proteinExistence type="predicted"/>
<organism evidence="1 2">
    <name type="scientific">Clostridium botulinum</name>
    <dbReference type="NCBI Taxonomy" id="1491"/>
    <lineage>
        <taxon>Bacteria</taxon>
        <taxon>Bacillati</taxon>
        <taxon>Bacillota</taxon>
        <taxon>Clostridia</taxon>
        <taxon>Eubacteriales</taxon>
        <taxon>Clostridiaceae</taxon>
        <taxon>Clostridium</taxon>
    </lineage>
</organism>
<evidence type="ECO:0000313" key="1">
    <source>
        <dbReference type="EMBL" id="NFV26214.1"/>
    </source>
</evidence>
<sequence>MDIKKLKEQLKEGTFYYYKFGLLVKGKINMVLEFSENSLNANFEGGTVDIYLDKIKKVRRPDNIVVKFEWCYILKNEYNDCIGYIGKVAEK</sequence>
<dbReference type="AlphaFoldDB" id="A0A6B4JI23"/>
<evidence type="ECO:0000313" key="2">
    <source>
        <dbReference type="Proteomes" id="UP000486903"/>
    </source>
</evidence>
<name>A0A6B4JI23_CLOBO</name>
<comment type="caution">
    <text evidence="1">The sequence shown here is derived from an EMBL/GenBank/DDBJ whole genome shotgun (WGS) entry which is preliminary data.</text>
</comment>
<reference evidence="1 2" key="1">
    <citation type="submission" date="2019-04" db="EMBL/GenBank/DDBJ databases">
        <title>Genome sequencing of Clostridium botulinum Groups I-IV and Clostridium butyricum.</title>
        <authorList>
            <person name="Brunt J."/>
            <person name="Van Vliet A.H.M."/>
            <person name="Stringer S.C."/>
            <person name="Carter A.T."/>
            <person name="Peck M.W."/>
        </authorList>
    </citation>
    <scope>NUCLEOTIDE SEQUENCE [LARGE SCALE GENOMIC DNA]</scope>
    <source>
        <strain evidence="1 2">BL81</strain>
    </source>
</reference>
<dbReference type="RefSeq" id="WP_003371018.1">
    <property type="nucleotide sequence ID" value="NZ_JACBBA010000001.1"/>
</dbReference>
<gene>
    <name evidence="1" type="ORF">FDG31_08475</name>
</gene>
<protein>
    <submittedName>
        <fullName evidence="1">Uncharacterized protein</fullName>
    </submittedName>
</protein>
<dbReference type="EMBL" id="SXFB01000004">
    <property type="protein sequence ID" value="NFV26214.1"/>
    <property type="molecule type" value="Genomic_DNA"/>
</dbReference>